<dbReference type="SUPFAM" id="SSF52058">
    <property type="entry name" value="L domain-like"/>
    <property type="match status" value="1"/>
</dbReference>
<keyword evidence="1" id="KW-0812">Transmembrane</keyword>
<dbReference type="Gene3D" id="3.80.10.10">
    <property type="entry name" value="Ribonuclease Inhibitor"/>
    <property type="match status" value="1"/>
</dbReference>
<evidence type="ECO:0000256" key="1">
    <source>
        <dbReference type="SAM" id="Phobius"/>
    </source>
</evidence>
<evidence type="ECO:0000313" key="2">
    <source>
        <dbReference type="EMBL" id="CAF1017551.1"/>
    </source>
</evidence>
<accession>A0A814HZG9</accession>
<dbReference type="EMBL" id="CAJNOV010000305">
    <property type="protein sequence ID" value="CAF1017551.1"/>
    <property type="molecule type" value="Genomic_DNA"/>
</dbReference>
<feature type="transmembrane region" description="Helical" evidence="1">
    <location>
        <begin position="533"/>
        <end position="557"/>
    </location>
</feature>
<keyword evidence="1" id="KW-1133">Transmembrane helix</keyword>
<dbReference type="AlphaFoldDB" id="A0A814HZG9"/>
<comment type="caution">
    <text evidence="2">The sequence shown here is derived from an EMBL/GenBank/DDBJ whole genome shotgun (WGS) entry which is preliminary data.</text>
</comment>
<keyword evidence="1" id="KW-0472">Membrane</keyword>
<proteinExistence type="predicted"/>
<sequence length="579" mass="66578">MSCECHSSFNGEIEQLMCNSYKNSMFTKIQLTSETKENSRTFDSFHLVFYDHEFNVSAMFLNDLSQLFSRVTSSNRGDKKLTIKVILSFPNFLQLHFEDYSFYQLFGQNSDYRTIFTLELTSNGKITFSSMALSQLTVDQMFIHASSFEPYSFEEIFNNTNIGELTMEGSTPRSNETYRQHFNGRIRSAKFTKMVETVASEEFPPYPVRSMVIEAHEARKINASTFINYKNLHGLHLIRPKFFFDNRTFDGFQYLISLEIVELDAETIKDNAFQHVSRIRYLTLGQNTRYLSEHSLDHLDYLVHFDVSKLILDQLYPSSRCVLARFIQKQEKLNPSIAISPPQAEYCDCIYDFILALLNKQAQQSYTDLCSENQQERCQLSQCNVVRNFRFPVKKNSNTDERVLSLDENMLSTTVPLDPTDDIAMAAPHQSPTYVHKLPSVYYQSKTNPKHEHIGSSNTDTETSHVSALKVNKPMDPNEILAYDYDENIDLTSTIVGSHTTANINDEQLGSHTTANINDEQRQIALKNETLKWISLSLVCITILCILLVVTLIWFFACRPSQRNYKGGFQPVQADATHV</sequence>
<gene>
    <name evidence="2" type="ORF">CJN711_LOCUS3142</name>
</gene>
<organism evidence="2 3">
    <name type="scientific">Rotaria magnacalcarata</name>
    <dbReference type="NCBI Taxonomy" id="392030"/>
    <lineage>
        <taxon>Eukaryota</taxon>
        <taxon>Metazoa</taxon>
        <taxon>Spiralia</taxon>
        <taxon>Gnathifera</taxon>
        <taxon>Rotifera</taxon>
        <taxon>Eurotatoria</taxon>
        <taxon>Bdelloidea</taxon>
        <taxon>Philodinida</taxon>
        <taxon>Philodinidae</taxon>
        <taxon>Rotaria</taxon>
    </lineage>
</organism>
<reference evidence="2" key="1">
    <citation type="submission" date="2021-02" db="EMBL/GenBank/DDBJ databases">
        <authorList>
            <person name="Nowell W R."/>
        </authorList>
    </citation>
    <scope>NUCLEOTIDE SEQUENCE</scope>
</reference>
<dbReference type="Proteomes" id="UP000663855">
    <property type="component" value="Unassembled WGS sequence"/>
</dbReference>
<protein>
    <submittedName>
        <fullName evidence="2">Uncharacterized protein</fullName>
    </submittedName>
</protein>
<name>A0A814HZG9_9BILA</name>
<dbReference type="InterPro" id="IPR032675">
    <property type="entry name" value="LRR_dom_sf"/>
</dbReference>
<evidence type="ECO:0000313" key="3">
    <source>
        <dbReference type="Proteomes" id="UP000663855"/>
    </source>
</evidence>